<dbReference type="VEuPathDB" id="FungiDB:G647_05616"/>
<evidence type="ECO:0000313" key="10">
    <source>
        <dbReference type="Proteomes" id="UP000094526"/>
    </source>
</evidence>
<feature type="compositionally biased region" description="Low complexity" evidence="5">
    <location>
        <begin position="693"/>
        <end position="706"/>
    </location>
</feature>
<evidence type="ECO:0000256" key="5">
    <source>
        <dbReference type="SAM" id="MobiDB-lite"/>
    </source>
</evidence>
<dbReference type="AlphaFoldDB" id="A0A1C1CPH8"/>
<feature type="compositionally biased region" description="Polar residues" evidence="5">
    <location>
        <begin position="914"/>
        <end position="926"/>
    </location>
</feature>
<feature type="region of interest" description="Disordered" evidence="5">
    <location>
        <begin position="31"/>
        <end position="128"/>
    </location>
</feature>
<dbReference type="InterPro" id="IPR025256">
    <property type="entry name" value="TM7S3/TM198-like_dom"/>
</dbReference>
<keyword evidence="4 6" id="KW-0472">Membrane</keyword>
<proteinExistence type="predicted"/>
<evidence type="ECO:0000256" key="7">
    <source>
        <dbReference type="SAM" id="SignalP"/>
    </source>
</evidence>
<dbReference type="Proteomes" id="UP000094526">
    <property type="component" value="Unassembled WGS sequence"/>
</dbReference>
<feature type="compositionally biased region" description="Basic and acidic residues" evidence="5">
    <location>
        <begin position="927"/>
        <end position="944"/>
    </location>
</feature>
<keyword evidence="2 6" id="KW-0812">Transmembrane</keyword>
<feature type="region of interest" description="Disordered" evidence="5">
    <location>
        <begin position="601"/>
        <end position="706"/>
    </location>
</feature>
<evidence type="ECO:0000256" key="6">
    <source>
        <dbReference type="SAM" id="Phobius"/>
    </source>
</evidence>
<feature type="signal peptide" evidence="7">
    <location>
        <begin position="1"/>
        <end position="22"/>
    </location>
</feature>
<dbReference type="PANTHER" id="PTHR39469:SF1">
    <property type="entry name" value="DUF4203 DOMAIN-CONTAINING PROTEIN"/>
    <property type="match status" value="1"/>
</dbReference>
<name>A0A1C1CPH8_9EURO</name>
<organism evidence="9 10">
    <name type="scientific">Cladophialophora carrionii</name>
    <dbReference type="NCBI Taxonomy" id="86049"/>
    <lineage>
        <taxon>Eukaryota</taxon>
        <taxon>Fungi</taxon>
        <taxon>Dikarya</taxon>
        <taxon>Ascomycota</taxon>
        <taxon>Pezizomycotina</taxon>
        <taxon>Eurotiomycetes</taxon>
        <taxon>Chaetothyriomycetidae</taxon>
        <taxon>Chaetothyriales</taxon>
        <taxon>Herpotrichiellaceae</taxon>
        <taxon>Cladophialophora</taxon>
    </lineage>
</organism>
<feature type="compositionally biased region" description="Basic and acidic residues" evidence="5">
    <location>
        <begin position="650"/>
        <end position="663"/>
    </location>
</feature>
<sequence>MRISRLIVWTALGWALPLTVDAVPGAQIQRRQETTDTGFPALTTDSPSVSTDTPVSESVTVTAAATSSINESQSSNSTASSTSAGKSSSSSLSSTVKHSPTTTSILPTASSTTASNATSSSDEKESDALPIHPQITPAFGIAGVFLIVLGATYAMIGVKSRWVQIFLSCGFLASIATTALVDYVMNPPVTNAVQGGFFVAIFMTGVIFGGGALVFKEITEGFACLLGGFCFSMWLLTLRPGGLVTSSGGKGVFIGIFCIAIWALSWTHYSRPYALIGAISFGGATAFTLGVDCFTRAGLKEFWFYIWDLNDDLFPLNTNTFPLTRGIKVEIAIIVIGTIIGVLSQMKLWKVIRSKEREKEVVDEEDSRQREAVEAALGRHLQRQNEREKSEWEKQYGDRLASRRSTVLWQNAHPEKRYSTVSVIQLDQESKQGSSESLEMNAYGPRRTDSAYSSKNRRQSTLPVDVIEEVDEDAGALATKERQRALQALERTKTPLSGLERTRSRDSLAGTGAPGASNDGGFDHGAATIDPSGKLGDPSRLKRLSQQSLSRISKHLSVNYNGNSQSQEHLIDMERPHSRASSAAATLDVDNEDLDVHAIDDELDKDVPSPPDIVISPARNSGPTFADAVDPNKRSTERQGTPASSVGGILERDRLVLEPDRISKNGGTSSEEAHTPEESASRTEHGEPQNPQSHTSESSTSSADTLTKTALASVPSQLSSVVLSYRTNEWAKHITVAEEPIYDEPETIEGVDNELPTHLAPVSMESEKEHLTLDPAGEVSPAATVPPTVKAGGGGVGIAAKPPVSQRSFSDQERRRSGGRAPSQSNSSQSLRHSSSRGNRPSLNPAMQNSLISTPIAEDAPMEFPNPKRSSRRVSAPHMMPSRSNSGPRPQTAYSISPYTSTQDLLEMPRPLTQHGSTPGLSTGTRMESHNSHQPPQRDVRTDAQRRESLLADWRLSQQQRAASTGITGVMAEQGRAQMRAEKENQKLVEEHQRNTMRQKQYLMDQMMRRPDMQELHREAMRKMQANANKKLRSSTG</sequence>
<feature type="compositionally biased region" description="Polar residues" evidence="5">
    <location>
        <begin position="96"/>
        <end position="107"/>
    </location>
</feature>
<keyword evidence="3 6" id="KW-1133">Transmembrane helix</keyword>
<keyword evidence="10" id="KW-1185">Reference proteome</keyword>
<feature type="domain" description="TM7S3/TM198-like" evidence="8">
    <location>
        <begin position="143"/>
        <end position="346"/>
    </location>
</feature>
<feature type="region of interest" description="Disordered" evidence="5">
    <location>
        <begin position="766"/>
        <end position="896"/>
    </location>
</feature>
<feature type="compositionally biased region" description="Polar residues" evidence="5">
    <location>
        <begin position="450"/>
        <end position="460"/>
    </location>
</feature>
<feature type="transmembrane region" description="Helical" evidence="6">
    <location>
        <begin position="197"/>
        <end position="215"/>
    </location>
</feature>
<feature type="transmembrane region" description="Helical" evidence="6">
    <location>
        <begin position="138"/>
        <end position="158"/>
    </location>
</feature>
<feature type="region of interest" description="Disordered" evidence="5">
    <location>
        <begin position="909"/>
        <end position="944"/>
    </location>
</feature>
<feature type="transmembrane region" description="Helical" evidence="6">
    <location>
        <begin position="222"/>
        <end position="242"/>
    </location>
</feature>
<dbReference type="VEuPathDB" id="FungiDB:CLCR_06606"/>
<feature type="transmembrane region" description="Helical" evidence="6">
    <location>
        <begin position="273"/>
        <end position="291"/>
    </location>
</feature>
<comment type="subcellular location">
    <subcellularLocation>
        <location evidence="1">Membrane</location>
        <topology evidence="1">Multi-pass membrane protein</topology>
    </subcellularLocation>
</comment>
<feature type="compositionally biased region" description="Polar residues" evidence="5">
    <location>
        <begin position="882"/>
        <end position="896"/>
    </location>
</feature>
<comment type="caution">
    <text evidence="9">The sequence shown here is derived from an EMBL/GenBank/DDBJ whole genome shotgun (WGS) entry which is preliminary data.</text>
</comment>
<evidence type="ECO:0000256" key="2">
    <source>
        <dbReference type="ARBA" id="ARBA00022692"/>
    </source>
</evidence>
<feature type="region of interest" description="Disordered" evidence="5">
    <location>
        <begin position="488"/>
        <end position="547"/>
    </location>
</feature>
<evidence type="ECO:0000259" key="8">
    <source>
        <dbReference type="Pfam" id="PF13886"/>
    </source>
</evidence>
<feature type="compositionally biased region" description="Low complexity" evidence="5">
    <location>
        <begin position="43"/>
        <end position="95"/>
    </location>
</feature>
<feature type="compositionally biased region" description="Polar residues" evidence="5">
    <location>
        <begin position="429"/>
        <end position="438"/>
    </location>
</feature>
<feature type="transmembrane region" description="Helical" evidence="6">
    <location>
        <begin position="165"/>
        <end position="185"/>
    </location>
</feature>
<dbReference type="OrthoDB" id="5377273at2759"/>
<dbReference type="GO" id="GO:0016020">
    <property type="term" value="C:membrane"/>
    <property type="evidence" value="ECO:0007669"/>
    <property type="project" value="UniProtKB-SubCell"/>
</dbReference>
<feature type="compositionally biased region" description="Low complexity" evidence="5">
    <location>
        <begin position="108"/>
        <end position="120"/>
    </location>
</feature>
<evidence type="ECO:0000256" key="1">
    <source>
        <dbReference type="ARBA" id="ARBA00004141"/>
    </source>
</evidence>
<evidence type="ECO:0000256" key="3">
    <source>
        <dbReference type="ARBA" id="ARBA00022989"/>
    </source>
</evidence>
<dbReference type="eggNOG" id="ENOG502RXUE">
    <property type="taxonomic scope" value="Eukaryota"/>
</dbReference>
<feature type="compositionally biased region" description="Low complexity" evidence="5">
    <location>
        <begin position="823"/>
        <end position="837"/>
    </location>
</feature>
<dbReference type="STRING" id="86049.A0A1C1CPH8"/>
<feature type="region of interest" description="Disordered" evidence="5">
    <location>
        <begin position="429"/>
        <end position="460"/>
    </location>
</feature>
<gene>
    <name evidence="9" type="ORF">CLCR_06606</name>
</gene>
<evidence type="ECO:0000256" key="4">
    <source>
        <dbReference type="ARBA" id="ARBA00023136"/>
    </source>
</evidence>
<reference evidence="10" key="1">
    <citation type="submission" date="2015-07" db="EMBL/GenBank/DDBJ databases">
        <authorList>
            <person name="Teixeira M.M."/>
            <person name="Souza R.C."/>
            <person name="Almeida L.G."/>
            <person name="Vicente V.A."/>
            <person name="de Hoog S."/>
            <person name="Bocca A.L."/>
            <person name="de Almeida S.R."/>
            <person name="Vasconcelos A.T."/>
            <person name="Felipe M.S."/>
        </authorList>
    </citation>
    <scope>NUCLEOTIDE SEQUENCE [LARGE SCALE GENOMIC DNA]</scope>
    <source>
        <strain evidence="10">KSF</strain>
    </source>
</reference>
<keyword evidence="7" id="KW-0732">Signal</keyword>
<accession>A0A1C1CPH8</accession>
<protein>
    <recommendedName>
        <fullName evidence="8">TM7S3/TM198-like domain-containing protein</fullName>
    </recommendedName>
</protein>
<feature type="compositionally biased region" description="Polar residues" evidence="5">
    <location>
        <begin position="838"/>
        <end position="853"/>
    </location>
</feature>
<feature type="compositionally biased region" description="Basic and acidic residues" evidence="5">
    <location>
        <begin position="671"/>
        <end position="687"/>
    </location>
</feature>
<dbReference type="PANTHER" id="PTHR39469">
    <property type="entry name" value="CHROMOSOME 1, WHOLE GENOME SHOTGUN SEQUENCE"/>
    <property type="match status" value="1"/>
</dbReference>
<feature type="chain" id="PRO_5008650954" description="TM7S3/TM198-like domain-containing protein" evidence="7">
    <location>
        <begin position="23"/>
        <end position="1037"/>
    </location>
</feature>
<dbReference type="Pfam" id="PF13886">
    <property type="entry name" value="TM7S3_TM198"/>
    <property type="match status" value="1"/>
</dbReference>
<dbReference type="EMBL" id="LGRB01000010">
    <property type="protein sequence ID" value="OCT50382.1"/>
    <property type="molecule type" value="Genomic_DNA"/>
</dbReference>
<evidence type="ECO:0000313" key="9">
    <source>
        <dbReference type="EMBL" id="OCT50382.1"/>
    </source>
</evidence>
<feature type="transmembrane region" description="Helical" evidence="6">
    <location>
        <begin position="248"/>
        <end position="266"/>
    </location>
</feature>